<dbReference type="SUPFAM" id="SSF54523">
    <property type="entry name" value="Pili subunits"/>
    <property type="match status" value="1"/>
</dbReference>
<evidence type="ECO:0000256" key="7">
    <source>
        <dbReference type="ARBA" id="ARBA00022989"/>
    </source>
</evidence>
<evidence type="ECO:0000259" key="12">
    <source>
        <dbReference type="Pfam" id="PF12019"/>
    </source>
</evidence>
<evidence type="ECO:0000313" key="13">
    <source>
        <dbReference type="EMBL" id="MCE8005252.1"/>
    </source>
</evidence>
<dbReference type="Pfam" id="PF07963">
    <property type="entry name" value="N_methyl"/>
    <property type="match status" value="1"/>
</dbReference>
<feature type="domain" description="General secretion pathway GspH" evidence="12">
    <location>
        <begin position="52"/>
        <end position="162"/>
    </location>
</feature>
<evidence type="ECO:0000256" key="6">
    <source>
        <dbReference type="ARBA" id="ARBA00022692"/>
    </source>
</evidence>
<evidence type="ECO:0000256" key="11">
    <source>
        <dbReference type="SAM" id="Phobius"/>
    </source>
</evidence>
<dbReference type="NCBIfam" id="TIGR02532">
    <property type="entry name" value="IV_pilin_GFxxxE"/>
    <property type="match status" value="1"/>
</dbReference>
<keyword evidence="14" id="KW-1185">Reference proteome</keyword>
<evidence type="ECO:0000313" key="14">
    <source>
        <dbReference type="Proteomes" id="UP001320168"/>
    </source>
</evidence>
<dbReference type="Gene3D" id="3.55.40.10">
    <property type="entry name" value="minor pseudopilin epsh domain"/>
    <property type="match status" value="1"/>
</dbReference>
<keyword evidence="5" id="KW-0997">Cell inner membrane</keyword>
<reference evidence="13 14" key="1">
    <citation type="journal article" date="2021" name="Front. Microbiol.">
        <title>Aerobic Denitrification and Heterotrophic Sulfur Oxidation in the Genus Halomonas Revealed by Six Novel Species Characterizations and Genome-Based Analysis.</title>
        <authorList>
            <person name="Wang L."/>
            <person name="Shao Z."/>
        </authorList>
    </citation>
    <scope>NUCLEOTIDE SEQUENCE [LARGE SCALE GENOMIC DNA]</scope>
    <source>
        <strain evidence="13 14">MCCC 1A11081</strain>
    </source>
</reference>
<keyword evidence="7 11" id="KW-1133">Transmembrane helix</keyword>
<dbReference type="InterPro" id="IPR022346">
    <property type="entry name" value="T2SS_GspH"/>
</dbReference>
<dbReference type="Proteomes" id="UP001320168">
    <property type="component" value="Unassembled WGS sequence"/>
</dbReference>
<protein>
    <recommendedName>
        <fullName evidence="2">Type II secretion system protein H</fullName>
    </recommendedName>
    <alternativeName>
        <fullName evidence="10">General secretion pathway protein H</fullName>
    </alternativeName>
</protein>
<dbReference type="RefSeq" id="WP_234271753.1">
    <property type="nucleotide sequence ID" value="NZ_JABFTX010000005.1"/>
</dbReference>
<name>A0ABS9A8W6_9GAMM</name>
<dbReference type="InterPro" id="IPR012902">
    <property type="entry name" value="N_methyl_site"/>
</dbReference>
<comment type="similarity">
    <text evidence="9">Belongs to the GSP H family.</text>
</comment>
<keyword evidence="8 11" id="KW-0472">Membrane</keyword>
<dbReference type="Pfam" id="PF12019">
    <property type="entry name" value="GspH"/>
    <property type="match status" value="1"/>
</dbReference>
<dbReference type="PROSITE" id="PS00409">
    <property type="entry name" value="PROKAR_NTER_METHYL"/>
    <property type="match status" value="1"/>
</dbReference>
<organism evidence="13 14">
    <name type="scientific">Billgrantia ethanolica</name>
    <dbReference type="NCBI Taxonomy" id="2733486"/>
    <lineage>
        <taxon>Bacteria</taxon>
        <taxon>Pseudomonadati</taxon>
        <taxon>Pseudomonadota</taxon>
        <taxon>Gammaproteobacteria</taxon>
        <taxon>Oceanospirillales</taxon>
        <taxon>Halomonadaceae</taxon>
        <taxon>Billgrantia</taxon>
    </lineage>
</organism>
<dbReference type="EMBL" id="JABFTX010000005">
    <property type="protein sequence ID" value="MCE8005252.1"/>
    <property type="molecule type" value="Genomic_DNA"/>
</dbReference>
<evidence type="ECO:0000256" key="1">
    <source>
        <dbReference type="ARBA" id="ARBA00004377"/>
    </source>
</evidence>
<keyword evidence="4" id="KW-0488">Methylation</keyword>
<gene>
    <name evidence="13" type="ORF">HOP53_20675</name>
</gene>
<comment type="subcellular location">
    <subcellularLocation>
        <location evidence="1">Cell inner membrane</location>
        <topology evidence="1">Single-pass membrane protein</topology>
    </subcellularLocation>
</comment>
<keyword evidence="6 11" id="KW-0812">Transmembrane</keyword>
<evidence type="ECO:0000256" key="4">
    <source>
        <dbReference type="ARBA" id="ARBA00022481"/>
    </source>
</evidence>
<comment type="caution">
    <text evidence="13">The sequence shown here is derived from an EMBL/GenBank/DDBJ whole genome shotgun (WGS) entry which is preliminary data.</text>
</comment>
<dbReference type="InterPro" id="IPR045584">
    <property type="entry name" value="Pilin-like"/>
</dbReference>
<accession>A0ABS9A8W6</accession>
<proteinExistence type="inferred from homology"/>
<evidence type="ECO:0000256" key="5">
    <source>
        <dbReference type="ARBA" id="ARBA00022519"/>
    </source>
</evidence>
<sequence>MDSARATAFIAPRQRGLTLIELLVVIVVAGILMGWAVPGLQAMHARQEVVAEAHRLRTALVLGRNSAITRRSTVIVCPSPDRQSCRMDDWSAPLAIVLGPLSGNDFAPDALLRVLENGRGVSVSYRQDDKPVRFTQLGRSSGHNGTFRICGRHGQGTELVLSNFGRVRAGSAIDC</sequence>
<evidence type="ECO:0000256" key="2">
    <source>
        <dbReference type="ARBA" id="ARBA00021549"/>
    </source>
</evidence>
<feature type="transmembrane region" description="Helical" evidence="11">
    <location>
        <begin position="16"/>
        <end position="37"/>
    </location>
</feature>
<keyword evidence="3" id="KW-1003">Cell membrane</keyword>
<evidence type="ECO:0000256" key="9">
    <source>
        <dbReference type="ARBA" id="ARBA00025772"/>
    </source>
</evidence>
<evidence type="ECO:0000256" key="8">
    <source>
        <dbReference type="ARBA" id="ARBA00023136"/>
    </source>
</evidence>
<evidence type="ECO:0000256" key="10">
    <source>
        <dbReference type="ARBA" id="ARBA00030775"/>
    </source>
</evidence>
<evidence type="ECO:0000256" key="3">
    <source>
        <dbReference type="ARBA" id="ARBA00022475"/>
    </source>
</evidence>